<proteinExistence type="predicted"/>
<dbReference type="PANTHER" id="PTHR33504">
    <property type="entry name" value="NADH DEHYDROGENASE (UBIQUINONE) 1 BETA SUBCOMPLEX, 4"/>
    <property type="match status" value="1"/>
</dbReference>
<feature type="region of interest" description="Disordered" evidence="1">
    <location>
        <begin position="331"/>
        <end position="356"/>
    </location>
</feature>
<dbReference type="CDD" id="cd21090">
    <property type="entry name" value="C11orf65"/>
    <property type="match status" value="1"/>
</dbReference>
<accession>K1PV87</accession>
<protein>
    <submittedName>
        <fullName evidence="3">Uncharacterized protein C11orf65-like protein</fullName>
    </submittedName>
</protein>
<dbReference type="AlphaFoldDB" id="K1PV87"/>
<dbReference type="SMART" id="SM00015">
    <property type="entry name" value="IQ"/>
    <property type="match status" value="2"/>
</dbReference>
<dbReference type="Gene3D" id="1.20.5.190">
    <property type="match status" value="1"/>
</dbReference>
<dbReference type="PROSITE" id="PS50096">
    <property type="entry name" value="IQ"/>
    <property type="match status" value="1"/>
</dbReference>
<gene>
    <name evidence="3" type="ORF">CGI_10001227</name>
</gene>
<dbReference type="EMBL" id="JH816514">
    <property type="protein sequence ID" value="EKC22899.1"/>
    <property type="molecule type" value="Genomic_DNA"/>
</dbReference>
<name>K1PV87_MAGGI</name>
<dbReference type="InParanoid" id="K1PV87"/>
<dbReference type="HOGENOM" id="CLU_413474_0_0_1"/>
<evidence type="ECO:0000256" key="1">
    <source>
        <dbReference type="SAM" id="MobiDB-lite"/>
    </source>
</evidence>
<sequence>MASYVLRVISLTLGVFFIFIGTLKLTPSVNKELHKEMRKMYIKNAKVFPLVKWTKWKPNSHMYRKVIGGSEVVCGAILSFIPGPLKEAANVLMILLSCLDIYSHYAQDEGLDKMSLSVVFFLLLTCRLIIHLQMKARELEEAAQQNQVTEQATPTCQGHTHNVHPAAGAGFSAADKKTHDVQTYALPTGAKHVLTMLCYDVKDKKLAKASKSLRRTLIKENSGSEEARVSAAIEIQRAYRGYSTRCNLYGTVNPKISKTAVYSKSQDEEARIREVANEQVLDYEPPSEQDEIRIIYEEYLSTYDNPDQDPLTYEEFAERYMEALRESQQSVETPVPVQPPPPAVVQPTPYIPRPRPRLNERQAASIIQRAWRRHIDIQVYRYYRDLINFKTRGNPALMLRCINPNEAKMLDAASGVHVKFRLAGERFPPNIYYKIFTHRPVQDLCANSPKDYTQPAVKLQIGKDRHSQLRTQGLQDDQDGWYKRIENNGWRLVSDRLVQHLTDPITWETSNKKYQYSHDKLQRKQDVEKRKKKRKIEWMQKLYQEGMLKAKSDDPETVNLIEGAAAGMVATVEKMGPDALEDWEVDELLDWTTSLNFEEYLNNWKDVATSAFSEKQVDDRIRLMTGTLDPYEFSISTGPSRYQSTQPSRNTPASSVSGQLQVNG</sequence>
<dbReference type="InterPro" id="IPR000048">
    <property type="entry name" value="IQ_motif_EF-hand-BS"/>
</dbReference>
<organism evidence="3">
    <name type="scientific">Magallana gigas</name>
    <name type="common">Pacific oyster</name>
    <name type="synonym">Crassostrea gigas</name>
    <dbReference type="NCBI Taxonomy" id="29159"/>
    <lineage>
        <taxon>Eukaryota</taxon>
        <taxon>Metazoa</taxon>
        <taxon>Spiralia</taxon>
        <taxon>Lophotrochozoa</taxon>
        <taxon>Mollusca</taxon>
        <taxon>Bivalvia</taxon>
        <taxon>Autobranchia</taxon>
        <taxon>Pteriomorphia</taxon>
        <taxon>Ostreida</taxon>
        <taxon>Ostreoidea</taxon>
        <taxon>Ostreidae</taxon>
        <taxon>Magallana</taxon>
    </lineage>
</organism>
<evidence type="ECO:0000256" key="2">
    <source>
        <dbReference type="SAM" id="Phobius"/>
    </source>
</evidence>
<dbReference type="PANTHER" id="PTHR33504:SF2">
    <property type="entry name" value="PROTEIN MFI"/>
    <property type="match status" value="1"/>
</dbReference>
<feature type="compositionally biased region" description="Pro residues" evidence="1">
    <location>
        <begin position="336"/>
        <end position="353"/>
    </location>
</feature>
<dbReference type="Pfam" id="PF00612">
    <property type="entry name" value="IQ"/>
    <property type="match status" value="1"/>
</dbReference>
<feature type="transmembrane region" description="Helical" evidence="2">
    <location>
        <begin position="6"/>
        <end position="25"/>
    </location>
</feature>
<feature type="region of interest" description="Disordered" evidence="1">
    <location>
        <begin position="636"/>
        <end position="664"/>
    </location>
</feature>
<reference evidence="3" key="1">
    <citation type="journal article" date="2012" name="Nature">
        <title>The oyster genome reveals stress adaptation and complexity of shell formation.</title>
        <authorList>
            <person name="Zhang G."/>
            <person name="Fang X."/>
            <person name="Guo X."/>
            <person name="Li L."/>
            <person name="Luo R."/>
            <person name="Xu F."/>
            <person name="Yang P."/>
            <person name="Zhang L."/>
            <person name="Wang X."/>
            <person name="Qi H."/>
            <person name="Xiong Z."/>
            <person name="Que H."/>
            <person name="Xie Y."/>
            <person name="Holland P.W."/>
            <person name="Paps J."/>
            <person name="Zhu Y."/>
            <person name="Wu F."/>
            <person name="Chen Y."/>
            <person name="Wang J."/>
            <person name="Peng C."/>
            <person name="Meng J."/>
            <person name="Yang L."/>
            <person name="Liu J."/>
            <person name="Wen B."/>
            <person name="Zhang N."/>
            <person name="Huang Z."/>
            <person name="Zhu Q."/>
            <person name="Feng Y."/>
            <person name="Mount A."/>
            <person name="Hedgecock D."/>
            <person name="Xu Z."/>
            <person name="Liu Y."/>
            <person name="Domazet-Loso T."/>
            <person name="Du Y."/>
            <person name="Sun X."/>
            <person name="Zhang S."/>
            <person name="Liu B."/>
            <person name="Cheng P."/>
            <person name="Jiang X."/>
            <person name="Li J."/>
            <person name="Fan D."/>
            <person name="Wang W."/>
            <person name="Fu W."/>
            <person name="Wang T."/>
            <person name="Wang B."/>
            <person name="Zhang J."/>
            <person name="Peng Z."/>
            <person name="Li Y."/>
            <person name="Li N."/>
            <person name="Wang J."/>
            <person name="Chen M."/>
            <person name="He Y."/>
            <person name="Tan F."/>
            <person name="Song X."/>
            <person name="Zheng Q."/>
            <person name="Huang R."/>
            <person name="Yang H."/>
            <person name="Du X."/>
            <person name="Chen L."/>
            <person name="Yang M."/>
            <person name="Gaffney P.M."/>
            <person name="Wang S."/>
            <person name="Luo L."/>
            <person name="She Z."/>
            <person name="Ming Y."/>
            <person name="Huang W."/>
            <person name="Zhang S."/>
            <person name="Huang B."/>
            <person name="Zhang Y."/>
            <person name="Qu T."/>
            <person name="Ni P."/>
            <person name="Miao G."/>
            <person name="Wang J."/>
            <person name="Wang Q."/>
            <person name="Steinberg C.E."/>
            <person name="Wang H."/>
            <person name="Li N."/>
            <person name="Qian L."/>
            <person name="Zhang G."/>
            <person name="Li Y."/>
            <person name="Yang H."/>
            <person name="Liu X."/>
            <person name="Wang J."/>
            <person name="Yin Y."/>
            <person name="Wang J."/>
        </authorList>
    </citation>
    <scope>NUCLEOTIDE SEQUENCE [LARGE SCALE GENOMIC DNA]</scope>
    <source>
        <strain evidence="3">05x7-T-G4-1.051#20</strain>
    </source>
</reference>
<keyword evidence="2" id="KW-0812">Transmembrane</keyword>
<evidence type="ECO:0000313" key="3">
    <source>
        <dbReference type="EMBL" id="EKC22899.1"/>
    </source>
</evidence>
<keyword evidence="2" id="KW-1133">Transmembrane helix</keyword>
<keyword evidence="2" id="KW-0472">Membrane</keyword>